<dbReference type="EMBL" id="BMAC01000353">
    <property type="protein sequence ID" value="GFP94504.1"/>
    <property type="molecule type" value="Genomic_DNA"/>
</dbReference>
<gene>
    <name evidence="1" type="ORF">PHJA_001594800</name>
</gene>
<reference evidence="1" key="1">
    <citation type="submission" date="2020-07" db="EMBL/GenBank/DDBJ databases">
        <title>Ethylene signaling mediates host invasion by parasitic plants.</title>
        <authorList>
            <person name="Yoshida S."/>
        </authorList>
    </citation>
    <scope>NUCLEOTIDE SEQUENCE</scope>
    <source>
        <strain evidence="1">Okayama</strain>
    </source>
</reference>
<name>A0A830CDW7_9LAMI</name>
<accession>A0A830CDW7</accession>
<organism evidence="1 2">
    <name type="scientific">Phtheirospermum japonicum</name>
    <dbReference type="NCBI Taxonomy" id="374723"/>
    <lineage>
        <taxon>Eukaryota</taxon>
        <taxon>Viridiplantae</taxon>
        <taxon>Streptophyta</taxon>
        <taxon>Embryophyta</taxon>
        <taxon>Tracheophyta</taxon>
        <taxon>Spermatophyta</taxon>
        <taxon>Magnoliopsida</taxon>
        <taxon>eudicotyledons</taxon>
        <taxon>Gunneridae</taxon>
        <taxon>Pentapetalae</taxon>
        <taxon>asterids</taxon>
        <taxon>lamiids</taxon>
        <taxon>Lamiales</taxon>
        <taxon>Orobanchaceae</taxon>
        <taxon>Orobanchaceae incertae sedis</taxon>
        <taxon>Phtheirospermum</taxon>
    </lineage>
</organism>
<protein>
    <submittedName>
        <fullName evidence="1">Uncharacterized protein</fullName>
    </submittedName>
</protein>
<evidence type="ECO:0000313" key="2">
    <source>
        <dbReference type="Proteomes" id="UP000653305"/>
    </source>
</evidence>
<evidence type="ECO:0000313" key="1">
    <source>
        <dbReference type="EMBL" id="GFP94504.1"/>
    </source>
</evidence>
<comment type="caution">
    <text evidence="1">The sequence shown here is derived from an EMBL/GenBank/DDBJ whole genome shotgun (WGS) entry which is preliminary data.</text>
</comment>
<proteinExistence type="predicted"/>
<dbReference type="Proteomes" id="UP000653305">
    <property type="component" value="Unassembled WGS sequence"/>
</dbReference>
<keyword evidence="2" id="KW-1185">Reference proteome</keyword>
<dbReference type="AlphaFoldDB" id="A0A830CDW7"/>
<sequence length="54" mass="6191">MDRNAFGRLCYLLEHVDDLIPSRNVLVSKQVAIFLSVLSHHKIKMFVSNTLSSF</sequence>
<dbReference type="OrthoDB" id="908718at2759"/>